<protein>
    <submittedName>
        <fullName evidence="2">Uncharacterized protein</fullName>
    </submittedName>
</protein>
<proteinExistence type="predicted"/>
<evidence type="ECO:0000256" key="1">
    <source>
        <dbReference type="SAM" id="Phobius"/>
    </source>
</evidence>
<organism evidence="2 3">
    <name type="scientific">Tilletiopsis washingtonensis</name>
    <dbReference type="NCBI Taxonomy" id="58919"/>
    <lineage>
        <taxon>Eukaryota</taxon>
        <taxon>Fungi</taxon>
        <taxon>Dikarya</taxon>
        <taxon>Basidiomycota</taxon>
        <taxon>Ustilaginomycotina</taxon>
        <taxon>Exobasidiomycetes</taxon>
        <taxon>Entylomatales</taxon>
        <taxon>Entylomatales incertae sedis</taxon>
        <taxon>Tilletiopsis</taxon>
    </lineage>
</organism>
<name>A0A316ZCB8_9BASI</name>
<dbReference type="GeneID" id="37269411"/>
<keyword evidence="1" id="KW-1133">Transmembrane helix</keyword>
<dbReference type="Proteomes" id="UP000245946">
    <property type="component" value="Unassembled WGS sequence"/>
</dbReference>
<accession>A0A316ZCB8</accession>
<sequence length="77" mass="8186">MADSYMPGAKPGFLNARSAAAAPPPPQRNFLARFWAREIMAPEKQAGNLAVAWGVGIFVGGIALMRTVGESLLVPQF</sequence>
<evidence type="ECO:0000313" key="3">
    <source>
        <dbReference type="Proteomes" id="UP000245946"/>
    </source>
</evidence>
<keyword evidence="1" id="KW-0812">Transmembrane</keyword>
<feature type="transmembrane region" description="Helical" evidence="1">
    <location>
        <begin position="46"/>
        <end position="65"/>
    </location>
</feature>
<reference evidence="2 3" key="1">
    <citation type="journal article" date="2018" name="Mol. Biol. Evol.">
        <title>Broad Genomic Sampling Reveals a Smut Pathogenic Ancestry of the Fungal Clade Ustilaginomycotina.</title>
        <authorList>
            <person name="Kijpornyongpan T."/>
            <person name="Mondo S.J."/>
            <person name="Barry K."/>
            <person name="Sandor L."/>
            <person name="Lee J."/>
            <person name="Lipzen A."/>
            <person name="Pangilinan J."/>
            <person name="LaButti K."/>
            <person name="Hainaut M."/>
            <person name="Henrissat B."/>
            <person name="Grigoriev I.V."/>
            <person name="Spatafora J.W."/>
            <person name="Aime M.C."/>
        </authorList>
    </citation>
    <scope>NUCLEOTIDE SEQUENCE [LARGE SCALE GENOMIC DNA]</scope>
    <source>
        <strain evidence="2 3">MCA 4186</strain>
    </source>
</reference>
<dbReference type="OrthoDB" id="5514856at2759"/>
<keyword evidence="1" id="KW-0472">Membrane</keyword>
<keyword evidence="3" id="KW-1185">Reference proteome</keyword>
<dbReference type="AlphaFoldDB" id="A0A316ZCB8"/>
<evidence type="ECO:0000313" key="2">
    <source>
        <dbReference type="EMBL" id="PWN97925.1"/>
    </source>
</evidence>
<gene>
    <name evidence="2" type="ORF">FA09DRAFT_32867</name>
</gene>
<dbReference type="EMBL" id="KZ819293">
    <property type="protein sequence ID" value="PWN97925.1"/>
    <property type="molecule type" value="Genomic_DNA"/>
</dbReference>
<dbReference type="RefSeq" id="XP_025598204.1">
    <property type="nucleotide sequence ID" value="XM_025741867.1"/>
</dbReference>